<dbReference type="AlphaFoldDB" id="A0A0P4RBJ5"/>
<dbReference type="EMBL" id="BBNO01000007">
    <property type="protein sequence ID" value="GAO10454.1"/>
    <property type="molecule type" value="Genomic_DNA"/>
</dbReference>
<evidence type="ECO:0000313" key="2">
    <source>
        <dbReference type="Proteomes" id="UP000048965"/>
    </source>
</evidence>
<proteinExistence type="predicted"/>
<gene>
    <name evidence="1" type="primary">dgt</name>
    <name evidence="1" type="ORF">TPA0598_07_01780</name>
</gene>
<evidence type="ECO:0000313" key="1">
    <source>
        <dbReference type="EMBL" id="GAO10454.1"/>
    </source>
</evidence>
<keyword evidence="2" id="KW-1185">Reference proteome</keyword>
<dbReference type="Proteomes" id="UP000048965">
    <property type="component" value="Unassembled WGS sequence"/>
</dbReference>
<sequence length="71" mass="7583">MSVTPASLPGVRGYSAAPFSTPWVRPAGVREYGCFRCVRTATAEVRARARRRMVCVPGPVPVLPLGPLTEG</sequence>
<dbReference type="GO" id="GO:0016787">
    <property type="term" value="F:hydrolase activity"/>
    <property type="evidence" value="ECO:0007669"/>
    <property type="project" value="UniProtKB-KW"/>
</dbReference>
<reference evidence="1 2" key="2">
    <citation type="journal article" date="2015" name="Stand. Genomic Sci.">
        <title>Draft genome sequence of marine-derived Streptomyces sp. TP-A0598, a producer of anti-MRSA antibiotic lydicamycins.</title>
        <authorList>
            <person name="Komaki H."/>
            <person name="Ichikawa N."/>
            <person name="Hosoyama A."/>
            <person name="Fujita N."/>
            <person name="Igarashi Y."/>
        </authorList>
    </citation>
    <scope>NUCLEOTIDE SEQUENCE [LARGE SCALE GENOMIC DNA]</scope>
    <source>
        <strain evidence="1 2">NBRC 110027</strain>
    </source>
</reference>
<keyword evidence="1" id="KW-0378">Hydrolase</keyword>
<comment type="caution">
    <text evidence="1">The sequence shown here is derived from an EMBL/GenBank/DDBJ whole genome shotgun (WGS) entry which is preliminary data.</text>
</comment>
<reference evidence="2" key="1">
    <citation type="submission" date="2014-09" db="EMBL/GenBank/DDBJ databases">
        <title>Whole genome shotgun sequence of Streptomyces sp. NBRC 110027.</title>
        <authorList>
            <person name="Komaki H."/>
            <person name="Ichikawa N."/>
            <person name="Katano-Makiyama Y."/>
            <person name="Hosoyama A."/>
            <person name="Hashimoto M."/>
            <person name="Uohara A."/>
            <person name="Kitahashi Y."/>
            <person name="Ohji S."/>
            <person name="Kimura A."/>
            <person name="Yamazoe A."/>
            <person name="Igarashi Y."/>
            <person name="Fujita N."/>
        </authorList>
    </citation>
    <scope>NUCLEOTIDE SEQUENCE [LARGE SCALE GENOMIC DNA]</scope>
    <source>
        <strain evidence="2">NBRC 110027</strain>
    </source>
</reference>
<protein>
    <submittedName>
        <fullName evidence="1">Guanosine pentaphosphate phosphohydrolase</fullName>
    </submittedName>
</protein>
<organism evidence="1 2">
    <name type="scientific">Streptomyces lydicamycinicus</name>
    <dbReference type="NCBI Taxonomy" id="1546107"/>
    <lineage>
        <taxon>Bacteria</taxon>
        <taxon>Bacillati</taxon>
        <taxon>Actinomycetota</taxon>
        <taxon>Actinomycetes</taxon>
        <taxon>Kitasatosporales</taxon>
        <taxon>Streptomycetaceae</taxon>
        <taxon>Streptomyces</taxon>
    </lineage>
</organism>
<name>A0A0P4RBJ5_9ACTN</name>
<accession>A0A0P4RBJ5</accession>